<accession>A0ACA9RWQ1</accession>
<feature type="non-terminal residue" evidence="1">
    <location>
        <position position="294"/>
    </location>
</feature>
<organism evidence="1 2">
    <name type="scientific">Racocetra persica</name>
    <dbReference type="NCBI Taxonomy" id="160502"/>
    <lineage>
        <taxon>Eukaryota</taxon>
        <taxon>Fungi</taxon>
        <taxon>Fungi incertae sedis</taxon>
        <taxon>Mucoromycota</taxon>
        <taxon>Glomeromycotina</taxon>
        <taxon>Glomeromycetes</taxon>
        <taxon>Diversisporales</taxon>
        <taxon>Gigasporaceae</taxon>
        <taxon>Racocetra</taxon>
    </lineage>
</organism>
<evidence type="ECO:0000313" key="1">
    <source>
        <dbReference type="EMBL" id="CAG8813430.1"/>
    </source>
</evidence>
<comment type="caution">
    <text evidence="1">The sequence shown here is derived from an EMBL/GenBank/DDBJ whole genome shotgun (WGS) entry which is preliminary data.</text>
</comment>
<dbReference type="Proteomes" id="UP000789920">
    <property type="component" value="Unassembled WGS sequence"/>
</dbReference>
<name>A0ACA9RWQ1_9GLOM</name>
<reference evidence="1" key="1">
    <citation type="submission" date="2021-06" db="EMBL/GenBank/DDBJ databases">
        <authorList>
            <person name="Kallberg Y."/>
            <person name="Tangrot J."/>
            <person name="Rosling A."/>
        </authorList>
    </citation>
    <scope>NUCLEOTIDE SEQUENCE</scope>
    <source>
        <strain evidence="1">MA461A</strain>
    </source>
</reference>
<gene>
    <name evidence="1" type="ORF">RPERSI_LOCUS23764</name>
</gene>
<sequence length="294" mass="33194">SKGTYVADVVMPLLRATLEDFPDGNLCLSTAERQSLASKAQRNPRIEKKLDVMVLVKHEQKVDELVYTDEEKTKNLSETVSLQELNSKLIVIIAELRRENSEIKTENIELKAENSMVCNQIVTNVSQDVEPGISDSYPVNSNDVPEDINLLCDDIDITNNASNSDEHQEETSSRVSNLSSTALAICVKPKSLEGKEIDNFLIEKHNEQICNEIREKKLQHRPPTESSPKEDTYIFNIKSSIPPEQKKEQGLIQEISTSIKDQNDITRISQNNVRQNHMTEVASDQDIICLYQNA</sequence>
<dbReference type="EMBL" id="CAJVQC010074935">
    <property type="protein sequence ID" value="CAG8813430.1"/>
    <property type="molecule type" value="Genomic_DNA"/>
</dbReference>
<proteinExistence type="predicted"/>
<protein>
    <submittedName>
        <fullName evidence="1">11180_t:CDS:1</fullName>
    </submittedName>
</protein>
<evidence type="ECO:0000313" key="2">
    <source>
        <dbReference type="Proteomes" id="UP000789920"/>
    </source>
</evidence>
<keyword evidence="2" id="KW-1185">Reference proteome</keyword>
<feature type="non-terminal residue" evidence="1">
    <location>
        <position position="1"/>
    </location>
</feature>